<feature type="transmembrane region" description="Helical" evidence="6">
    <location>
        <begin position="393"/>
        <end position="415"/>
    </location>
</feature>
<evidence type="ECO:0000256" key="4">
    <source>
        <dbReference type="ARBA" id="ARBA00022989"/>
    </source>
</evidence>
<dbReference type="InterPro" id="IPR002293">
    <property type="entry name" value="AA/rel_permease1"/>
</dbReference>
<comment type="subcellular location">
    <subcellularLocation>
        <location evidence="1">Cell membrane</location>
        <topology evidence="1">Multi-pass membrane protein</topology>
    </subcellularLocation>
</comment>
<feature type="transmembrane region" description="Helical" evidence="6">
    <location>
        <begin position="111"/>
        <end position="133"/>
    </location>
</feature>
<keyword evidence="8" id="KW-1185">Reference proteome</keyword>
<keyword evidence="2" id="KW-1003">Cell membrane</keyword>
<evidence type="ECO:0000313" key="8">
    <source>
        <dbReference type="Proteomes" id="UP000019141"/>
    </source>
</evidence>
<feature type="transmembrane region" description="Helical" evidence="6">
    <location>
        <begin position="29"/>
        <end position="49"/>
    </location>
</feature>
<keyword evidence="5 6" id="KW-0472">Membrane</keyword>
<organism evidence="7 8">
    <name type="scientific">Entotheonella factor</name>
    <dbReference type="NCBI Taxonomy" id="1429438"/>
    <lineage>
        <taxon>Bacteria</taxon>
        <taxon>Pseudomonadati</taxon>
        <taxon>Nitrospinota/Tectimicrobiota group</taxon>
        <taxon>Candidatus Tectimicrobiota</taxon>
        <taxon>Candidatus Entotheonellia</taxon>
        <taxon>Candidatus Entotheonellales</taxon>
        <taxon>Candidatus Entotheonellaceae</taxon>
        <taxon>Candidatus Entotheonella</taxon>
    </lineage>
</organism>
<dbReference type="PANTHER" id="PTHR42770:SF7">
    <property type="entry name" value="MEMBRANE PROTEIN"/>
    <property type="match status" value="1"/>
</dbReference>
<keyword evidence="4 6" id="KW-1133">Transmembrane helix</keyword>
<dbReference type="InterPro" id="IPR050367">
    <property type="entry name" value="APC_superfamily"/>
</dbReference>
<feature type="transmembrane region" description="Helical" evidence="6">
    <location>
        <begin position="307"/>
        <end position="326"/>
    </location>
</feature>
<dbReference type="PATRIC" id="fig|1429438.4.peg.7321"/>
<dbReference type="PANTHER" id="PTHR42770">
    <property type="entry name" value="AMINO ACID TRANSPORTER-RELATED"/>
    <property type="match status" value="1"/>
</dbReference>
<dbReference type="Pfam" id="PF13520">
    <property type="entry name" value="AA_permease_2"/>
    <property type="match status" value="1"/>
</dbReference>
<dbReference type="Proteomes" id="UP000019141">
    <property type="component" value="Unassembled WGS sequence"/>
</dbReference>
<proteinExistence type="predicted"/>
<name>W4L6G5_ENTF1</name>
<comment type="caution">
    <text evidence="7">The sequence shown here is derived from an EMBL/GenBank/DDBJ whole genome shotgun (WGS) entry which is preliminary data.</text>
</comment>
<protein>
    <recommendedName>
        <fullName evidence="9">Amino acid permease/ SLC12A domain-containing protein</fullName>
    </recommendedName>
</protein>
<dbReference type="GO" id="GO:0022857">
    <property type="term" value="F:transmembrane transporter activity"/>
    <property type="evidence" value="ECO:0007669"/>
    <property type="project" value="InterPro"/>
</dbReference>
<evidence type="ECO:0000256" key="2">
    <source>
        <dbReference type="ARBA" id="ARBA00022475"/>
    </source>
</evidence>
<feature type="transmembrane region" description="Helical" evidence="6">
    <location>
        <begin position="261"/>
        <end position="286"/>
    </location>
</feature>
<sequence>MQHWFILTLVMALMVSPEALTYVGNAMGLLGSNAVWSLLVAMFISLLTWRSYRVLATQFTTPYNEFSGLRAVFGAVPAITLPLCARVVVWVCAGTLSLASAGYLFNEVFVLWFPNLLFSFCLLGLLLFLNLLGLRVAERFQIICVTLAVAGLLGFIVLGLFTSAPETTSATEAYVPPELMRLSAWLTIVWLFIGVDFALWHGSDGGSQNLLPAKSVNLGMVIGAVVLSLWGLTAIAFAPMAKLAETSVPHMVMARLMYDQIGRMMMGAVAILGSAGAVNALLWSVARMLSHMGEQQALPAVLQRLPVALVILAIGPAAMMALGYAGETITPELTKAGLMFWLLLHLAVHTATHRLQQREASEALRGRALPMIGALLLGLYVVGWIGVDPMRGTVLIAMLAMGVGVAILSAIWLWLRPLP</sequence>
<evidence type="ECO:0000256" key="3">
    <source>
        <dbReference type="ARBA" id="ARBA00022692"/>
    </source>
</evidence>
<feature type="transmembrane region" description="Helical" evidence="6">
    <location>
        <begin position="182"/>
        <end position="200"/>
    </location>
</feature>
<feature type="transmembrane region" description="Helical" evidence="6">
    <location>
        <begin position="140"/>
        <end position="162"/>
    </location>
</feature>
<evidence type="ECO:0000256" key="6">
    <source>
        <dbReference type="SAM" id="Phobius"/>
    </source>
</evidence>
<feature type="transmembrane region" description="Helical" evidence="6">
    <location>
        <begin position="221"/>
        <end position="241"/>
    </location>
</feature>
<evidence type="ECO:0000256" key="5">
    <source>
        <dbReference type="ARBA" id="ARBA00023136"/>
    </source>
</evidence>
<dbReference type="HOGENOM" id="CLU_655048_0_0_7"/>
<dbReference type="GO" id="GO:0005886">
    <property type="term" value="C:plasma membrane"/>
    <property type="evidence" value="ECO:0007669"/>
    <property type="project" value="UniProtKB-SubCell"/>
</dbReference>
<reference evidence="7 8" key="1">
    <citation type="journal article" date="2014" name="Nature">
        <title>An environmental bacterial taxon with a large and distinct metabolic repertoire.</title>
        <authorList>
            <person name="Wilson M.C."/>
            <person name="Mori T."/>
            <person name="Ruckert C."/>
            <person name="Uria A.R."/>
            <person name="Helf M.J."/>
            <person name="Takada K."/>
            <person name="Gernert C."/>
            <person name="Steffens U.A."/>
            <person name="Heycke N."/>
            <person name="Schmitt S."/>
            <person name="Rinke C."/>
            <person name="Helfrich E.J."/>
            <person name="Brachmann A.O."/>
            <person name="Gurgui C."/>
            <person name="Wakimoto T."/>
            <person name="Kracht M."/>
            <person name="Crusemann M."/>
            <person name="Hentschel U."/>
            <person name="Abe I."/>
            <person name="Matsunaga S."/>
            <person name="Kalinowski J."/>
            <person name="Takeyama H."/>
            <person name="Piel J."/>
        </authorList>
    </citation>
    <scope>NUCLEOTIDE SEQUENCE [LARGE SCALE GENOMIC DNA]</scope>
    <source>
        <strain evidence="8">TSY1</strain>
    </source>
</reference>
<dbReference type="AlphaFoldDB" id="W4L6G5"/>
<evidence type="ECO:0000256" key="1">
    <source>
        <dbReference type="ARBA" id="ARBA00004651"/>
    </source>
</evidence>
<keyword evidence="3 6" id="KW-0812">Transmembrane</keyword>
<feature type="transmembrane region" description="Helical" evidence="6">
    <location>
        <begin position="368"/>
        <end position="387"/>
    </location>
</feature>
<dbReference type="Gene3D" id="1.20.1740.10">
    <property type="entry name" value="Amino acid/polyamine transporter I"/>
    <property type="match status" value="1"/>
</dbReference>
<evidence type="ECO:0000313" key="7">
    <source>
        <dbReference type="EMBL" id="ETW93479.1"/>
    </source>
</evidence>
<dbReference type="EMBL" id="AZHW01001229">
    <property type="protein sequence ID" value="ETW93479.1"/>
    <property type="molecule type" value="Genomic_DNA"/>
</dbReference>
<gene>
    <name evidence="7" type="ORF">ETSY1_39030</name>
</gene>
<evidence type="ECO:0008006" key="9">
    <source>
        <dbReference type="Google" id="ProtNLM"/>
    </source>
</evidence>
<accession>W4L6G5</accession>